<proteinExistence type="predicted"/>
<sequence length="205" mass="22533">MGKEENDKVRVTWSSKREGGAAVTNLFIWFLTSETVSELGLSDRSRFLTSETASELGKPVRSMCQFVDPRLLTMSGLRNSGSLSETSSLTPHFLLHVTSREDRSTRGTVPDIGDRFRARIARPTPASPIEDRGTAIPIEDRDRTIPERLRLCGVIVKGLPVSLMWRKNGNPGSLSETSSPTPHILLQVTSREDRSTRGTVGAGVD</sequence>
<name>A0A8S9S4M1_BRACR</name>
<dbReference type="Proteomes" id="UP000712600">
    <property type="component" value="Unassembled WGS sequence"/>
</dbReference>
<gene>
    <name evidence="1" type="ORF">F2Q69_00028329</name>
</gene>
<protein>
    <submittedName>
        <fullName evidence="1">Uncharacterized protein</fullName>
    </submittedName>
</protein>
<dbReference type="EMBL" id="QGKX02000088">
    <property type="protein sequence ID" value="KAF3587693.1"/>
    <property type="molecule type" value="Genomic_DNA"/>
</dbReference>
<comment type="caution">
    <text evidence="1">The sequence shown here is derived from an EMBL/GenBank/DDBJ whole genome shotgun (WGS) entry which is preliminary data.</text>
</comment>
<organism evidence="1 2">
    <name type="scientific">Brassica cretica</name>
    <name type="common">Mustard</name>
    <dbReference type="NCBI Taxonomy" id="69181"/>
    <lineage>
        <taxon>Eukaryota</taxon>
        <taxon>Viridiplantae</taxon>
        <taxon>Streptophyta</taxon>
        <taxon>Embryophyta</taxon>
        <taxon>Tracheophyta</taxon>
        <taxon>Spermatophyta</taxon>
        <taxon>Magnoliopsida</taxon>
        <taxon>eudicotyledons</taxon>
        <taxon>Gunneridae</taxon>
        <taxon>Pentapetalae</taxon>
        <taxon>rosids</taxon>
        <taxon>malvids</taxon>
        <taxon>Brassicales</taxon>
        <taxon>Brassicaceae</taxon>
        <taxon>Brassiceae</taxon>
        <taxon>Brassica</taxon>
    </lineage>
</organism>
<dbReference type="AlphaFoldDB" id="A0A8S9S4M1"/>
<evidence type="ECO:0000313" key="2">
    <source>
        <dbReference type="Proteomes" id="UP000712600"/>
    </source>
</evidence>
<reference evidence="1" key="1">
    <citation type="submission" date="2019-12" db="EMBL/GenBank/DDBJ databases">
        <title>Genome sequencing and annotation of Brassica cretica.</title>
        <authorList>
            <person name="Studholme D.J."/>
            <person name="Sarris P."/>
        </authorList>
    </citation>
    <scope>NUCLEOTIDE SEQUENCE</scope>
    <source>
        <strain evidence="1">PFS-109/04</strain>
        <tissue evidence="1">Leaf</tissue>
    </source>
</reference>
<evidence type="ECO:0000313" key="1">
    <source>
        <dbReference type="EMBL" id="KAF3587693.1"/>
    </source>
</evidence>
<accession>A0A8S9S4M1</accession>